<evidence type="ECO:0000313" key="2">
    <source>
        <dbReference type="Proteomes" id="UP001321498"/>
    </source>
</evidence>
<proteinExistence type="predicted"/>
<reference evidence="2" key="1">
    <citation type="journal article" date="2019" name="Int. J. Syst. Evol. Microbiol.">
        <title>The Global Catalogue of Microorganisms (GCM) 10K type strain sequencing project: providing services to taxonomists for standard genome sequencing and annotation.</title>
        <authorList>
            <consortium name="The Broad Institute Genomics Platform"/>
            <consortium name="The Broad Institute Genome Sequencing Center for Infectious Disease"/>
            <person name="Wu L."/>
            <person name="Ma J."/>
        </authorList>
    </citation>
    <scope>NUCLEOTIDE SEQUENCE [LARGE SCALE GENOMIC DNA]</scope>
    <source>
        <strain evidence="2">NBRC 108725</strain>
    </source>
</reference>
<dbReference type="Proteomes" id="UP001321498">
    <property type="component" value="Chromosome"/>
</dbReference>
<evidence type="ECO:0000313" key="1">
    <source>
        <dbReference type="EMBL" id="BDZ46504.1"/>
    </source>
</evidence>
<evidence type="ECO:0008006" key="3">
    <source>
        <dbReference type="Google" id="ProtNLM"/>
    </source>
</evidence>
<accession>A0ABN6XND8</accession>
<dbReference type="RefSeq" id="WP_286276555.1">
    <property type="nucleotide sequence ID" value="NZ_AP027731.1"/>
</dbReference>
<protein>
    <recommendedName>
        <fullName evidence="3">HEAT repeat domain-containing protein</fullName>
    </recommendedName>
</protein>
<organism evidence="1 2">
    <name type="scientific">Naasia aerilata</name>
    <dbReference type="NCBI Taxonomy" id="1162966"/>
    <lineage>
        <taxon>Bacteria</taxon>
        <taxon>Bacillati</taxon>
        <taxon>Actinomycetota</taxon>
        <taxon>Actinomycetes</taxon>
        <taxon>Micrococcales</taxon>
        <taxon>Microbacteriaceae</taxon>
        <taxon>Naasia</taxon>
    </lineage>
</organism>
<dbReference type="EMBL" id="AP027731">
    <property type="protein sequence ID" value="BDZ46504.1"/>
    <property type="molecule type" value="Genomic_DNA"/>
</dbReference>
<keyword evidence="2" id="KW-1185">Reference proteome</keyword>
<name>A0ABN6XND8_9MICO</name>
<sequence length="219" mass="23348">MKASHVTPPTFLPRLSPGRHRNPKRGACLMEYASFLAGERWSDHPACTHPVLAAIARGVNDLSSADARDSLLSVVPRLIGVTSEDPRLSLRLALLAAVEALPVASMERQRALAVGIRHCLEALNRTGGTDEGLTERAEHAFALVPDAAAWSARFCESVGQGWGKPAAASEAIAGLAVRGIADACVSDNDARLRTLLDDTVAEGERFVAQERRRQQGLAA</sequence>
<gene>
    <name evidence="1" type="ORF">GCM10025866_24130</name>
</gene>